<sequence>MPILPSCVVLGQNDGTDAWVSVRGTAEVYRPSVEETDLMVGAESADGRVPDWVMTTVRERMISGKRCVIRVALDEVFAARLPDADDDVRPGDHAT</sequence>
<protein>
    <recommendedName>
        <fullName evidence="3">Pyridoxamine 5'-phosphate oxidase</fullName>
    </recommendedName>
</protein>
<organism evidence="1 2">
    <name type="scientific">Mycolicibacterium duvalii</name>
    <dbReference type="NCBI Taxonomy" id="39688"/>
    <lineage>
        <taxon>Bacteria</taxon>
        <taxon>Bacillati</taxon>
        <taxon>Actinomycetota</taxon>
        <taxon>Actinomycetes</taxon>
        <taxon>Mycobacteriales</taxon>
        <taxon>Mycobacteriaceae</taxon>
        <taxon>Mycolicibacterium</taxon>
    </lineage>
</organism>
<evidence type="ECO:0008006" key="3">
    <source>
        <dbReference type="Google" id="ProtNLM"/>
    </source>
</evidence>
<dbReference type="Proteomes" id="UP000467006">
    <property type="component" value="Chromosome"/>
</dbReference>
<evidence type="ECO:0000313" key="1">
    <source>
        <dbReference type="EMBL" id="BBX17168.1"/>
    </source>
</evidence>
<evidence type="ECO:0000313" key="2">
    <source>
        <dbReference type="Proteomes" id="UP000467006"/>
    </source>
</evidence>
<name>A0A7I7K0U6_9MYCO</name>
<dbReference type="KEGG" id="mdu:MDUV_20280"/>
<dbReference type="EMBL" id="AP022563">
    <property type="protein sequence ID" value="BBX17168.1"/>
    <property type="molecule type" value="Genomic_DNA"/>
</dbReference>
<keyword evidence="2" id="KW-1185">Reference proteome</keyword>
<reference evidence="1 2" key="1">
    <citation type="journal article" date="2019" name="Emerg. Microbes Infect.">
        <title>Comprehensive subspecies identification of 175 nontuberculous mycobacteria species based on 7547 genomic profiles.</title>
        <authorList>
            <person name="Matsumoto Y."/>
            <person name="Kinjo T."/>
            <person name="Motooka D."/>
            <person name="Nabeya D."/>
            <person name="Jung N."/>
            <person name="Uechi K."/>
            <person name="Horii T."/>
            <person name="Iida T."/>
            <person name="Fujita J."/>
            <person name="Nakamura S."/>
        </authorList>
    </citation>
    <scope>NUCLEOTIDE SEQUENCE [LARGE SCALE GENOMIC DNA]</scope>
    <source>
        <strain evidence="1 2">JCM 6396</strain>
    </source>
</reference>
<dbReference type="Gene3D" id="2.30.110.10">
    <property type="entry name" value="Electron Transport, Fmn-binding Protein, Chain A"/>
    <property type="match status" value="1"/>
</dbReference>
<dbReference type="AlphaFoldDB" id="A0A7I7K0U6"/>
<proteinExistence type="predicted"/>
<gene>
    <name evidence="1" type="ORF">MDUV_20280</name>
</gene>
<accession>A0A7I7K0U6</accession>
<dbReference type="RefSeq" id="WP_234815259.1">
    <property type="nucleotide sequence ID" value="NZ_AP022563.1"/>
</dbReference>
<dbReference type="InterPro" id="IPR012349">
    <property type="entry name" value="Split_barrel_FMN-bd"/>
</dbReference>